<dbReference type="PANTHER" id="PTHR43333">
    <property type="entry name" value="2-HACID_DH_C DOMAIN-CONTAINING PROTEIN"/>
    <property type="match status" value="1"/>
</dbReference>
<dbReference type="SUPFAM" id="SSF51735">
    <property type="entry name" value="NAD(P)-binding Rossmann-fold domains"/>
    <property type="match status" value="1"/>
</dbReference>
<evidence type="ECO:0000259" key="3">
    <source>
        <dbReference type="Pfam" id="PF02826"/>
    </source>
</evidence>
<keyword evidence="1" id="KW-0560">Oxidoreductase</keyword>
<dbReference type="EMBL" id="AAYA01000007">
    <property type="protein sequence ID" value="EBA07980.1"/>
    <property type="molecule type" value="Genomic_DNA"/>
</dbReference>
<dbReference type="PANTHER" id="PTHR43333:SF1">
    <property type="entry name" value="D-ISOMER SPECIFIC 2-HYDROXYACID DEHYDROGENASE NAD-BINDING DOMAIN-CONTAINING PROTEIN"/>
    <property type="match status" value="1"/>
</dbReference>
<dbReference type="Gene3D" id="3.40.50.720">
    <property type="entry name" value="NAD(P)-binding Rossmann-like Domain"/>
    <property type="match status" value="2"/>
</dbReference>
<dbReference type="SUPFAM" id="SSF52283">
    <property type="entry name" value="Formate/glycerate dehydrogenase catalytic domain-like"/>
    <property type="match status" value="1"/>
</dbReference>
<dbReference type="GO" id="GO:0016491">
    <property type="term" value="F:oxidoreductase activity"/>
    <property type="evidence" value="ECO:0007669"/>
    <property type="project" value="UniProtKB-KW"/>
</dbReference>
<proteinExistence type="predicted"/>
<comment type="caution">
    <text evidence="4">The sequence shown here is derived from an EMBL/GenBank/DDBJ whole genome shotgun (WGS) entry which is preliminary data.</text>
</comment>
<evidence type="ECO:0000313" key="5">
    <source>
        <dbReference type="Proteomes" id="UP000005713"/>
    </source>
</evidence>
<protein>
    <submittedName>
        <fullName evidence="4">D-isomer specific 2-hydroxyacid dehydrogenase, NAD-binding protein</fullName>
    </submittedName>
</protein>
<evidence type="ECO:0000256" key="1">
    <source>
        <dbReference type="ARBA" id="ARBA00023002"/>
    </source>
</evidence>
<keyword evidence="5" id="KW-1185">Reference proteome</keyword>
<accession>A3K4T1</accession>
<reference evidence="4 5" key="1">
    <citation type="submission" date="2006-06" db="EMBL/GenBank/DDBJ databases">
        <authorList>
            <person name="Moran M.A."/>
            <person name="Ferriera S."/>
            <person name="Johnson J."/>
            <person name="Kravitz S."/>
            <person name="Beeson K."/>
            <person name="Sutton G."/>
            <person name="Rogers Y.-H."/>
            <person name="Friedman R."/>
            <person name="Frazier M."/>
            <person name="Venter J.C."/>
        </authorList>
    </citation>
    <scope>NUCLEOTIDE SEQUENCE [LARGE SCALE GENOMIC DNA]</scope>
    <source>
        <strain evidence="4 5">E-37</strain>
    </source>
</reference>
<dbReference type="InterPro" id="IPR036291">
    <property type="entry name" value="NAD(P)-bd_dom_sf"/>
</dbReference>
<name>A3K4T1_SAGS3</name>
<dbReference type="Proteomes" id="UP000005713">
    <property type="component" value="Unassembled WGS sequence"/>
</dbReference>
<sequence>MAKQTILFASNIDDPAPWQALFAKERPDVEFRVWPDIGDPLDITHALVWRIQNGVLATLPNLKAVFSLGAGIDQIIFDPDFPKDVPLFRLVDAGLREQMTEYALYGVLHWHRRMRDYARQQDQADWQMHPAVHPSKRSVGVMGMGVFGTDIAQKLVSLGFRVSGWSRSRKDVDGVESFAGDSDFGSFLTQSDILINVLPLTDETRGILSSDLFGQLPGGGALVHLGRGGHLVEADLITALDTGRLDWAMLDVFPTEPLPAQSPLWSHEKTFVTPHIAAQPVSDAAERLMIDNFNRFEQGGEPVGRVDLSVGY</sequence>
<dbReference type="RefSeq" id="WP_005859779.1">
    <property type="nucleotide sequence ID" value="NZ_AAYA01000007.1"/>
</dbReference>
<dbReference type="AlphaFoldDB" id="A3K4T1"/>
<organism evidence="4 5">
    <name type="scientific">Sagittula stellata (strain ATCC 700073 / DSM 11524 / E-37)</name>
    <dbReference type="NCBI Taxonomy" id="388399"/>
    <lineage>
        <taxon>Bacteria</taxon>
        <taxon>Pseudomonadati</taxon>
        <taxon>Pseudomonadota</taxon>
        <taxon>Alphaproteobacteria</taxon>
        <taxon>Rhodobacterales</taxon>
        <taxon>Roseobacteraceae</taxon>
        <taxon>Sagittula</taxon>
    </lineage>
</organism>
<dbReference type="CDD" id="cd12164">
    <property type="entry name" value="GDH_like_2"/>
    <property type="match status" value="1"/>
</dbReference>
<dbReference type="Pfam" id="PF02826">
    <property type="entry name" value="2-Hacid_dh_C"/>
    <property type="match status" value="1"/>
</dbReference>
<evidence type="ECO:0000313" key="4">
    <source>
        <dbReference type="EMBL" id="EBA07980.1"/>
    </source>
</evidence>
<feature type="domain" description="D-isomer specific 2-hydroxyacid dehydrogenase NAD-binding" evidence="3">
    <location>
        <begin position="107"/>
        <end position="277"/>
    </location>
</feature>
<dbReference type="GO" id="GO:0051287">
    <property type="term" value="F:NAD binding"/>
    <property type="evidence" value="ECO:0007669"/>
    <property type="project" value="InterPro"/>
</dbReference>
<dbReference type="InterPro" id="IPR006140">
    <property type="entry name" value="D-isomer_DH_NAD-bd"/>
</dbReference>
<gene>
    <name evidence="4" type="ORF">SSE37_01965</name>
</gene>
<evidence type="ECO:0000256" key="2">
    <source>
        <dbReference type="ARBA" id="ARBA00023027"/>
    </source>
</evidence>
<dbReference type="OrthoDB" id="9787219at2"/>
<keyword evidence="2" id="KW-0520">NAD</keyword>
<dbReference type="eggNOG" id="COG0111">
    <property type="taxonomic scope" value="Bacteria"/>
</dbReference>